<dbReference type="RefSeq" id="WP_118445422.1">
    <property type="nucleotide sequence ID" value="NZ_JBCPGC010000080.1"/>
</dbReference>
<accession>A0A415S0D9</accession>
<gene>
    <name evidence="1" type="ORF">DWZ50_18860</name>
</gene>
<dbReference type="EMBL" id="QRQE01000082">
    <property type="protein sequence ID" value="RHM68500.1"/>
    <property type="molecule type" value="Genomic_DNA"/>
</dbReference>
<protein>
    <submittedName>
        <fullName evidence="1">Uncharacterized protein</fullName>
    </submittedName>
</protein>
<evidence type="ECO:0000313" key="1">
    <source>
        <dbReference type="EMBL" id="RHM68500.1"/>
    </source>
</evidence>
<proteinExistence type="predicted"/>
<name>A0A415S0D9_MEDGN</name>
<dbReference type="Proteomes" id="UP000285610">
    <property type="component" value="Unassembled WGS sequence"/>
</dbReference>
<evidence type="ECO:0000313" key="2">
    <source>
        <dbReference type="Proteomes" id="UP000285610"/>
    </source>
</evidence>
<dbReference type="AlphaFoldDB" id="A0A415S0D9"/>
<organism evidence="1 2">
    <name type="scientific">Mediterraneibacter gnavus</name>
    <name type="common">Ruminococcus gnavus</name>
    <dbReference type="NCBI Taxonomy" id="33038"/>
    <lineage>
        <taxon>Bacteria</taxon>
        <taxon>Bacillati</taxon>
        <taxon>Bacillota</taxon>
        <taxon>Clostridia</taxon>
        <taxon>Lachnospirales</taxon>
        <taxon>Lachnospiraceae</taxon>
        <taxon>Mediterraneibacter</taxon>
    </lineage>
</organism>
<sequence>MNTNKTFTRFAYGVSKERLYCFLNILNQNRIRYRLRSKPIHVADINFKTGNIDFTGEYQQLWSIYIFKEDFPKTLSLTSHLERYSNEGEQLLVYEIKPDCFTENEEFSEIFLWLPQW</sequence>
<reference evidence="1 2" key="1">
    <citation type="submission" date="2018-08" db="EMBL/GenBank/DDBJ databases">
        <title>A genome reference for cultivated species of the human gut microbiota.</title>
        <authorList>
            <person name="Zou Y."/>
            <person name="Xue W."/>
            <person name="Luo G."/>
        </authorList>
    </citation>
    <scope>NUCLEOTIDE SEQUENCE [LARGE SCALE GENOMIC DNA]</scope>
    <source>
        <strain evidence="1 2">AF33-12</strain>
    </source>
</reference>
<comment type="caution">
    <text evidence="1">The sequence shown here is derived from an EMBL/GenBank/DDBJ whole genome shotgun (WGS) entry which is preliminary data.</text>
</comment>